<feature type="transmembrane region" description="Helical" evidence="1">
    <location>
        <begin position="28"/>
        <end position="48"/>
    </location>
</feature>
<evidence type="ECO:0000256" key="1">
    <source>
        <dbReference type="SAM" id="Phobius"/>
    </source>
</evidence>
<gene>
    <name evidence="2" type="ORF">GCM10011415_31700</name>
</gene>
<feature type="transmembrane region" description="Helical" evidence="1">
    <location>
        <begin position="5"/>
        <end position="22"/>
    </location>
</feature>
<dbReference type="EMBL" id="BMJV01000006">
    <property type="protein sequence ID" value="GGG80035.1"/>
    <property type="molecule type" value="Genomic_DNA"/>
</dbReference>
<keyword evidence="1" id="KW-1133">Transmembrane helix</keyword>
<evidence type="ECO:0000313" key="2">
    <source>
        <dbReference type="EMBL" id="GGG80035.1"/>
    </source>
</evidence>
<organism evidence="2 3">
    <name type="scientific">Salipiger pallidus</name>
    <dbReference type="NCBI Taxonomy" id="1775170"/>
    <lineage>
        <taxon>Bacteria</taxon>
        <taxon>Pseudomonadati</taxon>
        <taxon>Pseudomonadota</taxon>
        <taxon>Alphaproteobacteria</taxon>
        <taxon>Rhodobacterales</taxon>
        <taxon>Roseobacteraceae</taxon>
        <taxon>Salipiger</taxon>
    </lineage>
</organism>
<accession>A0A8J2ZM77</accession>
<dbReference type="RefSeq" id="WP_229673267.1">
    <property type="nucleotide sequence ID" value="NZ_BMJV01000006.1"/>
</dbReference>
<proteinExistence type="predicted"/>
<keyword evidence="1" id="KW-0472">Membrane</keyword>
<reference evidence="2" key="2">
    <citation type="submission" date="2020-09" db="EMBL/GenBank/DDBJ databases">
        <authorList>
            <person name="Sun Q."/>
            <person name="Zhou Y."/>
        </authorList>
    </citation>
    <scope>NUCLEOTIDE SEQUENCE</scope>
    <source>
        <strain evidence="2">CGMCC 1.15762</strain>
    </source>
</reference>
<comment type="caution">
    <text evidence="2">The sequence shown here is derived from an EMBL/GenBank/DDBJ whole genome shotgun (WGS) entry which is preliminary data.</text>
</comment>
<sequence>MAIIGLFIGSVLGFFGAALLWLALDVSFLSAVGIYFATALSFGLIPVLGNSMRSAPMLAMAPVNTAR</sequence>
<keyword evidence="1" id="KW-0812">Transmembrane</keyword>
<dbReference type="AlphaFoldDB" id="A0A8J2ZM77"/>
<keyword evidence="3" id="KW-1185">Reference proteome</keyword>
<dbReference type="Proteomes" id="UP000617145">
    <property type="component" value="Unassembled WGS sequence"/>
</dbReference>
<reference evidence="2" key="1">
    <citation type="journal article" date="2014" name="Int. J. Syst. Evol. Microbiol.">
        <title>Complete genome sequence of Corynebacterium casei LMG S-19264T (=DSM 44701T), isolated from a smear-ripened cheese.</title>
        <authorList>
            <consortium name="US DOE Joint Genome Institute (JGI-PGF)"/>
            <person name="Walter F."/>
            <person name="Albersmeier A."/>
            <person name="Kalinowski J."/>
            <person name="Ruckert C."/>
        </authorList>
    </citation>
    <scope>NUCLEOTIDE SEQUENCE</scope>
    <source>
        <strain evidence="2">CGMCC 1.15762</strain>
    </source>
</reference>
<name>A0A8J2ZM77_9RHOB</name>
<evidence type="ECO:0000313" key="3">
    <source>
        <dbReference type="Proteomes" id="UP000617145"/>
    </source>
</evidence>
<protein>
    <submittedName>
        <fullName evidence="2">Uncharacterized protein</fullName>
    </submittedName>
</protein>